<evidence type="ECO:0000313" key="2">
    <source>
        <dbReference type="Proteomes" id="UP001302652"/>
    </source>
</evidence>
<proteinExistence type="predicted"/>
<sequence length="55" mass="6293">MYTFRLMGRPFVAIADPHLISEVLRERPGTYRRRDVIQTVAQVVDIDFADSVACP</sequence>
<evidence type="ECO:0000313" key="1">
    <source>
        <dbReference type="EMBL" id="WOD13697.1"/>
    </source>
</evidence>
<dbReference type="RefSeq" id="WP_317015320.1">
    <property type="nucleotide sequence ID" value="NZ_CP136511.1"/>
</dbReference>
<dbReference type="Proteomes" id="UP001302652">
    <property type="component" value="Chromosome 3"/>
</dbReference>
<accession>A0ABZ0EBS5</accession>
<organism evidence="1 2">
    <name type="scientific">Paraburkholderia kirstenboschensis</name>
    <dbReference type="NCBI Taxonomy" id="1245436"/>
    <lineage>
        <taxon>Bacteria</taxon>
        <taxon>Pseudomonadati</taxon>
        <taxon>Pseudomonadota</taxon>
        <taxon>Betaproteobacteria</taxon>
        <taxon>Burkholderiales</taxon>
        <taxon>Burkholderiaceae</taxon>
        <taxon>Paraburkholderia</taxon>
    </lineage>
</organism>
<keyword evidence="2" id="KW-1185">Reference proteome</keyword>
<name>A0ABZ0EBS5_9BURK</name>
<reference evidence="1 2" key="1">
    <citation type="submission" date="2023-10" db="EMBL/GenBank/DDBJ databases">
        <title>Surface-active antibiotics is a multifunctional adaptation for post-fire microbes.</title>
        <authorList>
            <person name="Liu M.D."/>
            <person name="Du Y."/>
            <person name="Koupaei S.K."/>
            <person name="Kim N.R."/>
            <person name="Zhang W."/>
            <person name="Traxler M.F."/>
        </authorList>
    </citation>
    <scope>NUCLEOTIDE SEQUENCE [LARGE SCALE GENOMIC DNA]</scope>
    <source>
        <strain evidence="1 2">F3</strain>
    </source>
</reference>
<dbReference type="EMBL" id="CP136511">
    <property type="protein sequence ID" value="WOD13697.1"/>
    <property type="molecule type" value="Genomic_DNA"/>
</dbReference>
<gene>
    <name evidence="1" type="ORF">RW095_06890</name>
</gene>
<protein>
    <submittedName>
        <fullName evidence="1">Uncharacterized protein</fullName>
    </submittedName>
</protein>